<dbReference type="EMBL" id="CM055098">
    <property type="protein sequence ID" value="KAJ7550390.1"/>
    <property type="molecule type" value="Genomic_DNA"/>
</dbReference>
<sequence>MLGIFHKSLAHAPEELSAPGGASPDCRKKGVEILRFFSHNNPQAISVQFDEDSAVAYTSKRQALLRPRTFAVVDDIFCVFVGVLDNLPSLRQQYGLSKNVDEVKQVIEIYRALRDRAPYPVDQVMGDLSGQFAFVLFDNHTRTILAAADCQGKVPFFWGITSDGSLCFSDDAQLLKAGCGKSFAPFPAGCFFSSKGGLSSFEHPLNEVKAVPRVDSQGHMCGSTFKVDRAAPKHSASFPRVGSDATWPSAF</sequence>
<evidence type="ECO:0000313" key="2">
    <source>
        <dbReference type="Proteomes" id="UP001162992"/>
    </source>
</evidence>
<accession>A0ACC2D861</accession>
<evidence type="ECO:0000313" key="1">
    <source>
        <dbReference type="EMBL" id="KAJ7550390.1"/>
    </source>
</evidence>
<comment type="caution">
    <text evidence="1">The sequence shown here is derived from an EMBL/GenBank/DDBJ whole genome shotgun (WGS) entry which is preliminary data.</text>
</comment>
<keyword evidence="2" id="KW-1185">Reference proteome</keyword>
<protein>
    <submittedName>
        <fullName evidence="1">Uncharacterized protein</fullName>
    </submittedName>
</protein>
<organism evidence="1 2">
    <name type="scientific">Diphasiastrum complanatum</name>
    <name type="common">Issler's clubmoss</name>
    <name type="synonym">Lycopodium complanatum</name>
    <dbReference type="NCBI Taxonomy" id="34168"/>
    <lineage>
        <taxon>Eukaryota</taxon>
        <taxon>Viridiplantae</taxon>
        <taxon>Streptophyta</taxon>
        <taxon>Embryophyta</taxon>
        <taxon>Tracheophyta</taxon>
        <taxon>Lycopodiopsida</taxon>
        <taxon>Lycopodiales</taxon>
        <taxon>Lycopodiaceae</taxon>
        <taxon>Lycopodioideae</taxon>
        <taxon>Diphasiastrum</taxon>
    </lineage>
</organism>
<dbReference type="Proteomes" id="UP001162992">
    <property type="component" value="Chromosome 7"/>
</dbReference>
<reference evidence="2" key="1">
    <citation type="journal article" date="2024" name="Proc. Natl. Acad. Sci. U.S.A.">
        <title>Extraordinary preservation of gene collinearity over three hundred million years revealed in homosporous lycophytes.</title>
        <authorList>
            <person name="Li C."/>
            <person name="Wickell D."/>
            <person name="Kuo L.Y."/>
            <person name="Chen X."/>
            <person name="Nie B."/>
            <person name="Liao X."/>
            <person name="Peng D."/>
            <person name="Ji J."/>
            <person name="Jenkins J."/>
            <person name="Williams M."/>
            <person name="Shu S."/>
            <person name="Plott C."/>
            <person name="Barry K."/>
            <person name="Rajasekar S."/>
            <person name="Grimwood J."/>
            <person name="Han X."/>
            <person name="Sun S."/>
            <person name="Hou Z."/>
            <person name="He W."/>
            <person name="Dai G."/>
            <person name="Sun C."/>
            <person name="Schmutz J."/>
            <person name="Leebens-Mack J.H."/>
            <person name="Li F.W."/>
            <person name="Wang L."/>
        </authorList>
    </citation>
    <scope>NUCLEOTIDE SEQUENCE [LARGE SCALE GENOMIC DNA]</scope>
    <source>
        <strain evidence="2">cv. PW_Plant_1</strain>
    </source>
</reference>
<gene>
    <name evidence="1" type="ORF">O6H91_07G098500</name>
</gene>
<proteinExistence type="predicted"/>
<name>A0ACC2D861_DIPCM</name>